<name>A0A1X0WLT6_STROR</name>
<dbReference type="Proteomes" id="UP000192428">
    <property type="component" value="Unassembled WGS sequence"/>
</dbReference>
<organism evidence="1 2">
    <name type="scientific">Streptococcus oralis subsp. tigurinus</name>
    <dbReference type="NCBI Taxonomy" id="1077464"/>
    <lineage>
        <taxon>Bacteria</taxon>
        <taxon>Bacillati</taxon>
        <taxon>Bacillota</taxon>
        <taxon>Bacilli</taxon>
        <taxon>Lactobacillales</taxon>
        <taxon>Streptococcaceae</taxon>
        <taxon>Streptococcus</taxon>
    </lineage>
</organism>
<sequence>MNNAFLQDTNLSLQAKGLLAEILSNKDDWRIYISELEKRSTNGRDAHKAAYKELQEAGYIRVVRFSRGYKKGVENYVFAQDIPIKDSHLDYFKQILDRELSKGKGNSTY</sequence>
<reference evidence="1 2" key="1">
    <citation type="journal article" date="2016" name="PLoS ONE">
        <title>Comparative Genomics Analysis of Streptococcus tigurinus Strains Identifies Genetic Elements Specifically and Uniquely Present in Highly Virulent Strains.</title>
        <authorList>
            <person name="Diene S.M."/>
            <person name="Francois P."/>
            <person name="Zbinden A."/>
            <person name="Entenza J.M."/>
            <person name="Resch G."/>
        </authorList>
    </citation>
    <scope>NUCLEOTIDE SEQUENCE [LARGE SCALE GENOMIC DNA]</scope>
    <source>
        <strain evidence="1 2">AZ_8</strain>
    </source>
</reference>
<accession>A0A1X0WLT6</accession>
<dbReference type="GO" id="GO:0003677">
    <property type="term" value="F:DNA binding"/>
    <property type="evidence" value="ECO:0007669"/>
    <property type="project" value="UniProtKB-KW"/>
</dbReference>
<keyword evidence="1" id="KW-0238">DNA-binding</keyword>
<protein>
    <submittedName>
        <fullName evidence="1">DNA-binding protein</fullName>
    </submittedName>
</protein>
<proteinExistence type="predicted"/>
<evidence type="ECO:0000313" key="2">
    <source>
        <dbReference type="Proteomes" id="UP000192428"/>
    </source>
</evidence>
<gene>
    <name evidence="1" type="ORF">ATE34_06145</name>
</gene>
<dbReference type="EMBL" id="LNVF01000013">
    <property type="protein sequence ID" value="ORJ27725.1"/>
    <property type="molecule type" value="Genomic_DNA"/>
</dbReference>
<dbReference type="AlphaFoldDB" id="A0A1X0WLT6"/>
<evidence type="ECO:0000313" key="1">
    <source>
        <dbReference type="EMBL" id="ORJ27725.1"/>
    </source>
</evidence>
<comment type="caution">
    <text evidence="1">The sequence shown here is derived from an EMBL/GenBank/DDBJ whole genome shotgun (WGS) entry which is preliminary data.</text>
</comment>
<dbReference type="RefSeq" id="WP_003039199.1">
    <property type="nucleotide sequence ID" value="NZ_LNVF01000013.1"/>
</dbReference>